<dbReference type="EMBL" id="JBHSNM010000001">
    <property type="protein sequence ID" value="MFC5568731.1"/>
    <property type="molecule type" value="Genomic_DNA"/>
</dbReference>
<dbReference type="RefSeq" id="WP_386752372.1">
    <property type="nucleotide sequence ID" value="NZ_JBHSNM010000001.1"/>
</dbReference>
<comment type="caution">
    <text evidence="3">The sequence shown here is derived from an EMBL/GenBank/DDBJ whole genome shotgun (WGS) entry which is preliminary data.</text>
</comment>
<comment type="similarity">
    <text evidence="1 2">Belongs to the UPF0178 family.</text>
</comment>
<evidence type="ECO:0000256" key="2">
    <source>
        <dbReference type="HAMAP-Rule" id="MF_00489"/>
    </source>
</evidence>
<dbReference type="NCBIfam" id="NF001095">
    <property type="entry name" value="PRK00124.1"/>
    <property type="match status" value="1"/>
</dbReference>
<protein>
    <recommendedName>
        <fullName evidence="2">UPF0178 protein ACFPN1_01465</fullName>
    </recommendedName>
</protein>
<organism evidence="3 4">
    <name type="scientific">Lysobacter yangpyeongensis</name>
    <dbReference type="NCBI Taxonomy" id="346182"/>
    <lineage>
        <taxon>Bacteria</taxon>
        <taxon>Pseudomonadati</taxon>
        <taxon>Pseudomonadota</taxon>
        <taxon>Gammaproteobacteria</taxon>
        <taxon>Lysobacterales</taxon>
        <taxon>Lysobacteraceae</taxon>
        <taxon>Lysobacter</taxon>
    </lineage>
</organism>
<evidence type="ECO:0000256" key="1">
    <source>
        <dbReference type="ARBA" id="ARBA00008522"/>
    </source>
</evidence>
<proteinExistence type="inferred from homology"/>
<evidence type="ECO:0000313" key="4">
    <source>
        <dbReference type="Proteomes" id="UP001596036"/>
    </source>
</evidence>
<dbReference type="PANTHER" id="PTHR35146">
    <property type="entry name" value="UPF0178 PROTEIN YAII"/>
    <property type="match status" value="1"/>
</dbReference>
<evidence type="ECO:0000313" key="3">
    <source>
        <dbReference type="EMBL" id="MFC5568731.1"/>
    </source>
</evidence>
<gene>
    <name evidence="3" type="ORF">ACFPN1_01465</name>
</gene>
<dbReference type="Pfam" id="PF02639">
    <property type="entry name" value="DUF188"/>
    <property type="match status" value="1"/>
</dbReference>
<dbReference type="PANTHER" id="PTHR35146:SF1">
    <property type="entry name" value="UPF0178 PROTEIN YAII"/>
    <property type="match status" value="1"/>
</dbReference>
<sequence>MTDPTPSAPPAPQIWVDGDACPGVIKDILFRAAERARVQVTLVANQWLRVPTSRYIRALQVRGGFDVADDAIVERASAGDLVVTQDIPLAARVLEKGAIALNPRGERYTPDTIAERLSMRNFMEELRGAGIQTGGPATLHARDRQAFAGELDRWLQQR</sequence>
<reference evidence="4" key="1">
    <citation type="journal article" date="2019" name="Int. J. Syst. Evol. Microbiol.">
        <title>The Global Catalogue of Microorganisms (GCM) 10K type strain sequencing project: providing services to taxonomists for standard genome sequencing and annotation.</title>
        <authorList>
            <consortium name="The Broad Institute Genomics Platform"/>
            <consortium name="The Broad Institute Genome Sequencing Center for Infectious Disease"/>
            <person name="Wu L."/>
            <person name="Ma J."/>
        </authorList>
    </citation>
    <scope>NUCLEOTIDE SEQUENCE [LARGE SCALE GENOMIC DNA]</scope>
    <source>
        <strain evidence="4">KACC 11407</strain>
    </source>
</reference>
<dbReference type="InterPro" id="IPR003791">
    <property type="entry name" value="UPF0178"/>
</dbReference>
<keyword evidence="4" id="KW-1185">Reference proteome</keyword>
<dbReference type="HAMAP" id="MF_00489">
    <property type="entry name" value="UPF0178"/>
    <property type="match status" value="1"/>
</dbReference>
<dbReference type="CDD" id="cd18720">
    <property type="entry name" value="PIN_YqxD-like"/>
    <property type="match status" value="1"/>
</dbReference>
<dbReference type="Proteomes" id="UP001596036">
    <property type="component" value="Unassembled WGS sequence"/>
</dbReference>
<name>A0ABW0SIM0_9GAMM</name>
<accession>A0ABW0SIM0</accession>